<accession>W4JYF9</accession>
<protein>
    <submittedName>
        <fullName evidence="1">Uncharacterized protein</fullName>
    </submittedName>
</protein>
<dbReference type="InParanoid" id="W4JYF9"/>
<dbReference type="HOGENOM" id="CLU_1835419_0_0_1"/>
<evidence type="ECO:0000313" key="1">
    <source>
        <dbReference type="EMBL" id="ETW78607.1"/>
    </source>
</evidence>
<gene>
    <name evidence="1" type="ORF">HETIRDRAFT_419862</name>
</gene>
<dbReference type="GeneID" id="20673608"/>
<keyword evidence="2" id="KW-1185">Reference proteome</keyword>
<name>W4JYF9_HETIT</name>
<reference evidence="1 2" key="1">
    <citation type="journal article" date="2012" name="New Phytol.">
        <title>Insight into trade-off between wood decay and parasitism from the genome of a fungal forest pathogen.</title>
        <authorList>
            <person name="Olson A."/>
            <person name="Aerts A."/>
            <person name="Asiegbu F."/>
            <person name="Belbahri L."/>
            <person name="Bouzid O."/>
            <person name="Broberg A."/>
            <person name="Canback B."/>
            <person name="Coutinho P.M."/>
            <person name="Cullen D."/>
            <person name="Dalman K."/>
            <person name="Deflorio G."/>
            <person name="van Diepen L.T."/>
            <person name="Dunand C."/>
            <person name="Duplessis S."/>
            <person name="Durling M."/>
            <person name="Gonthier P."/>
            <person name="Grimwood J."/>
            <person name="Fossdal C.G."/>
            <person name="Hansson D."/>
            <person name="Henrissat B."/>
            <person name="Hietala A."/>
            <person name="Himmelstrand K."/>
            <person name="Hoffmeister D."/>
            <person name="Hogberg N."/>
            <person name="James T.Y."/>
            <person name="Karlsson M."/>
            <person name="Kohler A."/>
            <person name="Kues U."/>
            <person name="Lee Y.H."/>
            <person name="Lin Y.C."/>
            <person name="Lind M."/>
            <person name="Lindquist E."/>
            <person name="Lombard V."/>
            <person name="Lucas S."/>
            <person name="Lunden K."/>
            <person name="Morin E."/>
            <person name="Murat C."/>
            <person name="Park J."/>
            <person name="Raffaello T."/>
            <person name="Rouze P."/>
            <person name="Salamov A."/>
            <person name="Schmutz J."/>
            <person name="Solheim H."/>
            <person name="Stahlberg J."/>
            <person name="Velez H."/>
            <person name="de Vries R.P."/>
            <person name="Wiebenga A."/>
            <person name="Woodward S."/>
            <person name="Yakovlev I."/>
            <person name="Garbelotto M."/>
            <person name="Martin F."/>
            <person name="Grigoriev I.V."/>
            <person name="Stenlid J."/>
        </authorList>
    </citation>
    <scope>NUCLEOTIDE SEQUENCE [LARGE SCALE GENOMIC DNA]</scope>
    <source>
        <strain evidence="1 2">TC 32-1</strain>
    </source>
</reference>
<proteinExistence type="predicted"/>
<dbReference type="RefSeq" id="XP_009548936.1">
    <property type="nucleotide sequence ID" value="XM_009550641.1"/>
</dbReference>
<sequence length="140" mass="15773">MIVVERARSRPGIPEALHARQAQACDRLTRIHLDSQRENVMRMYTACYVRRARQARLLSLCSSNVVLNDICMSAHLCDTWLLRSFRGCSNMLPIHIRLPSDVVDNAVPSTPHPMLPANSRRPLYMPASLPLMLASEIVAP</sequence>
<organism evidence="1 2">
    <name type="scientific">Heterobasidion irregulare (strain TC 32-1)</name>
    <dbReference type="NCBI Taxonomy" id="747525"/>
    <lineage>
        <taxon>Eukaryota</taxon>
        <taxon>Fungi</taxon>
        <taxon>Dikarya</taxon>
        <taxon>Basidiomycota</taxon>
        <taxon>Agaricomycotina</taxon>
        <taxon>Agaricomycetes</taxon>
        <taxon>Russulales</taxon>
        <taxon>Bondarzewiaceae</taxon>
        <taxon>Heterobasidion</taxon>
        <taxon>Heterobasidion annosum species complex</taxon>
    </lineage>
</organism>
<dbReference type="Proteomes" id="UP000030671">
    <property type="component" value="Unassembled WGS sequence"/>
</dbReference>
<dbReference type="KEGG" id="hir:HETIRDRAFT_419862"/>
<dbReference type="AlphaFoldDB" id="W4JYF9"/>
<evidence type="ECO:0000313" key="2">
    <source>
        <dbReference type="Proteomes" id="UP000030671"/>
    </source>
</evidence>
<dbReference type="EMBL" id="KI925461">
    <property type="protein sequence ID" value="ETW78607.1"/>
    <property type="molecule type" value="Genomic_DNA"/>
</dbReference>